<sequence>MEEQIKTVPLKPVCLGRFVLEVPTQAVVTYRRANVAGWAIATTVETNEEFEARIRQKEELLASKRNQRDGVSLELAHKVKTDHLIGKIFLYGRTWIGLMRGGKEVMTESVSIDALVRAGGVSYDFTAELREPEEIQRLEKLLQQLQPVHEGEVPTSAGFCFDRGILRDPITINDHEHVSLFWGTLEQPDLAASLSSFAGANAGRTLLQRHASNDILQEYASHFHDLRIGSRVINGLPGEEILQRVDELNGVKLQDFRWESITDEGDVFLPKLTLELTTGFGKPGKPVNSSLSDAEALALWDQISSSLRRRPVR</sequence>
<evidence type="ECO:0000256" key="1">
    <source>
        <dbReference type="SAM" id="Coils"/>
    </source>
</evidence>
<gene>
    <name evidence="4" type="ORF">GTP44_09225</name>
</gene>
<evidence type="ECO:0008006" key="6">
    <source>
        <dbReference type="Google" id="ProtNLM"/>
    </source>
</evidence>
<feature type="domain" description="Tle cognate immunity protein 4 C-terminal" evidence="2">
    <location>
        <begin position="152"/>
        <end position="311"/>
    </location>
</feature>
<dbReference type="InterPro" id="IPR041290">
    <property type="entry name" value="Tli4_C"/>
</dbReference>
<organism evidence="4 5">
    <name type="scientific">Duganella lactea</name>
    <dbReference type="NCBI Taxonomy" id="2692173"/>
    <lineage>
        <taxon>Bacteria</taxon>
        <taxon>Pseudomonadati</taxon>
        <taxon>Pseudomonadota</taxon>
        <taxon>Betaproteobacteria</taxon>
        <taxon>Burkholderiales</taxon>
        <taxon>Oxalobacteraceae</taxon>
        <taxon>Telluria group</taxon>
        <taxon>Duganella</taxon>
    </lineage>
</organism>
<dbReference type="EMBL" id="WWCP01000008">
    <property type="protein sequence ID" value="MYM82131.1"/>
    <property type="molecule type" value="Genomic_DNA"/>
</dbReference>
<protein>
    <recommendedName>
        <fullName evidence="6">Tle cognate immunity protein 4 C-terminal domain-containing protein</fullName>
    </recommendedName>
</protein>
<accession>A0A6L8MIQ7</accession>
<dbReference type="AlphaFoldDB" id="A0A6L8MIQ7"/>
<evidence type="ECO:0000313" key="4">
    <source>
        <dbReference type="EMBL" id="MYM82131.1"/>
    </source>
</evidence>
<feature type="domain" description="Tle cognate immunity protein 4 N-terminal" evidence="3">
    <location>
        <begin position="11"/>
        <end position="133"/>
    </location>
</feature>
<evidence type="ECO:0000313" key="5">
    <source>
        <dbReference type="Proteomes" id="UP000474565"/>
    </source>
</evidence>
<evidence type="ECO:0000259" key="2">
    <source>
        <dbReference type="Pfam" id="PF18426"/>
    </source>
</evidence>
<reference evidence="4 5" key="1">
    <citation type="submission" date="2019-12" db="EMBL/GenBank/DDBJ databases">
        <title>Novel species isolated from a subtropical stream in China.</title>
        <authorList>
            <person name="Lu H."/>
        </authorList>
    </citation>
    <scope>NUCLEOTIDE SEQUENCE [LARGE SCALE GENOMIC DNA]</scope>
    <source>
        <strain evidence="4 5">FT50W</strain>
    </source>
</reference>
<dbReference type="RefSeq" id="WP_161019202.1">
    <property type="nucleotide sequence ID" value="NZ_WWCP01000008.1"/>
</dbReference>
<dbReference type="Pfam" id="PF18426">
    <property type="entry name" value="Tli4_C"/>
    <property type="match status" value="1"/>
</dbReference>
<comment type="caution">
    <text evidence="4">The sequence shown here is derived from an EMBL/GenBank/DDBJ whole genome shotgun (WGS) entry which is preliminary data.</text>
</comment>
<dbReference type="Pfam" id="PF18443">
    <property type="entry name" value="Tli4_N"/>
    <property type="match status" value="1"/>
</dbReference>
<dbReference type="Proteomes" id="UP000474565">
    <property type="component" value="Unassembled WGS sequence"/>
</dbReference>
<dbReference type="InterPro" id="IPR040761">
    <property type="entry name" value="Tli4_N"/>
</dbReference>
<keyword evidence="1" id="KW-0175">Coiled coil</keyword>
<feature type="coiled-coil region" evidence="1">
    <location>
        <begin position="40"/>
        <end position="67"/>
    </location>
</feature>
<name>A0A6L8MIQ7_9BURK</name>
<evidence type="ECO:0000259" key="3">
    <source>
        <dbReference type="Pfam" id="PF18443"/>
    </source>
</evidence>
<proteinExistence type="predicted"/>